<dbReference type="AlphaFoldDB" id="A0A6J7T5I3"/>
<sequence>MDLKNGYGHLTYSTLVHPGDTWTDMKTSLQTYLPEVKKRFSPDAPMGVSLRLANASVVELLAKPEERKWLRNYLIEQDLYVYTVNAFPYGPFKGQEVKAEVYEPDWTTDARTKYTMNVADILAEVTGSDVEPTIQTAPLAFRPKVTSPEYVAAFNENIYKVIAHLMQLEKRTGRRVKLALEPEPFCHLETIPETVTYFKETIYSLAAAERISKLSGQPLAEVFGATRRYLGVVLDICHQSVEFENIADDIALLSEAGIPIFKLQEAAALQVESVTPEIVTELKKYTGTIYLSQTTELRNGKLTRFLNLEDAIKAWEADPAPGEPREWRTHFHVPVFLKDLGPFQTTRGGIDAALKVHAKTPLSTHLEIETYTWDVLPEHLKTGDITEYVVRELEYVRDQLFREIKAIS</sequence>
<name>A0A6J7T5I3_9ZZZZ</name>
<evidence type="ECO:0000313" key="1">
    <source>
        <dbReference type="EMBL" id="CAB5048426.1"/>
    </source>
</evidence>
<dbReference type="Gene3D" id="3.20.20.150">
    <property type="entry name" value="Divalent-metal-dependent TIM barrel enzymes"/>
    <property type="match status" value="1"/>
</dbReference>
<protein>
    <submittedName>
        <fullName evidence="1">Unannotated protein</fullName>
    </submittedName>
</protein>
<gene>
    <name evidence="1" type="ORF">UFOPK4284_00638</name>
</gene>
<accession>A0A6J7T5I3</accession>
<organism evidence="1">
    <name type="scientific">freshwater metagenome</name>
    <dbReference type="NCBI Taxonomy" id="449393"/>
    <lineage>
        <taxon>unclassified sequences</taxon>
        <taxon>metagenomes</taxon>
        <taxon>ecological metagenomes</taxon>
    </lineage>
</organism>
<dbReference type="NCBIfam" id="NF035939">
    <property type="entry name" value="TIM_EboE"/>
    <property type="match status" value="1"/>
</dbReference>
<dbReference type="SUPFAM" id="SSF51658">
    <property type="entry name" value="Xylose isomerase-like"/>
    <property type="match status" value="1"/>
</dbReference>
<proteinExistence type="predicted"/>
<reference evidence="1" key="1">
    <citation type="submission" date="2020-05" db="EMBL/GenBank/DDBJ databases">
        <authorList>
            <person name="Chiriac C."/>
            <person name="Salcher M."/>
            <person name="Ghai R."/>
            <person name="Kavagutti S V."/>
        </authorList>
    </citation>
    <scope>NUCLEOTIDE SEQUENCE</scope>
</reference>
<dbReference type="InterPro" id="IPR036237">
    <property type="entry name" value="Xyl_isomerase-like_sf"/>
</dbReference>
<dbReference type="EMBL" id="CAFBQE010000033">
    <property type="protein sequence ID" value="CAB5048426.1"/>
    <property type="molecule type" value="Genomic_DNA"/>
</dbReference>